<dbReference type="EMBL" id="SACK01000009">
    <property type="protein sequence ID" value="RVT98251.1"/>
    <property type="molecule type" value="Genomic_DNA"/>
</dbReference>
<dbReference type="OrthoDB" id="800045at2"/>
<evidence type="ECO:0000313" key="3">
    <source>
        <dbReference type="Proteomes" id="UP000282759"/>
    </source>
</evidence>
<dbReference type="RefSeq" id="WP_127707507.1">
    <property type="nucleotide sequence ID" value="NZ_SACK01000009.1"/>
</dbReference>
<name>A0A3S2UJC8_9SPHI</name>
<feature type="region of interest" description="Disordered" evidence="1">
    <location>
        <begin position="1"/>
        <end position="78"/>
    </location>
</feature>
<feature type="compositionally biased region" description="Basic and acidic residues" evidence="1">
    <location>
        <begin position="17"/>
        <end position="54"/>
    </location>
</feature>
<feature type="compositionally biased region" description="Basic and acidic residues" evidence="1">
    <location>
        <begin position="69"/>
        <end position="78"/>
    </location>
</feature>
<reference evidence="2 3" key="1">
    <citation type="submission" date="2019-01" db="EMBL/GenBank/DDBJ databases">
        <authorList>
            <person name="Chen W.-M."/>
        </authorList>
    </citation>
    <scope>NUCLEOTIDE SEQUENCE [LARGE SCALE GENOMIC DNA]</scope>
    <source>
        <strain evidence="2 3">YBJ-36</strain>
    </source>
</reference>
<evidence type="ECO:0000313" key="2">
    <source>
        <dbReference type="EMBL" id="RVT98251.1"/>
    </source>
</evidence>
<accession>A0A3S2UJC8</accession>
<keyword evidence="3" id="KW-1185">Reference proteome</keyword>
<protein>
    <submittedName>
        <fullName evidence="2">Uncharacterized protein</fullName>
    </submittedName>
</protein>
<proteinExistence type="predicted"/>
<evidence type="ECO:0000256" key="1">
    <source>
        <dbReference type="SAM" id="MobiDB-lite"/>
    </source>
</evidence>
<dbReference type="AlphaFoldDB" id="A0A3S2UJC8"/>
<gene>
    <name evidence="2" type="ORF">EOD41_17940</name>
</gene>
<dbReference type="Proteomes" id="UP000282759">
    <property type="component" value="Unassembled WGS sequence"/>
</dbReference>
<sequence>MTKPANNPEKPSPSDTPTDRPADNGGESKVRNEDRLYDADEPHGGDIAKVHENDEQPVNPIKTPPAQKGMDKGKVQPD</sequence>
<organism evidence="2 3">
    <name type="scientific">Mucilaginibacter limnophilus</name>
    <dbReference type="NCBI Taxonomy" id="1932778"/>
    <lineage>
        <taxon>Bacteria</taxon>
        <taxon>Pseudomonadati</taxon>
        <taxon>Bacteroidota</taxon>
        <taxon>Sphingobacteriia</taxon>
        <taxon>Sphingobacteriales</taxon>
        <taxon>Sphingobacteriaceae</taxon>
        <taxon>Mucilaginibacter</taxon>
    </lineage>
</organism>
<comment type="caution">
    <text evidence="2">The sequence shown here is derived from an EMBL/GenBank/DDBJ whole genome shotgun (WGS) entry which is preliminary data.</text>
</comment>